<reference evidence="2 3" key="1">
    <citation type="submission" date="2018-11" db="EMBL/GenBank/DDBJ databases">
        <title>Genome sequence of Saitozyma podzolica DSM 27192.</title>
        <authorList>
            <person name="Aliyu H."/>
            <person name="Gorte O."/>
            <person name="Ochsenreither K."/>
        </authorList>
    </citation>
    <scope>NUCLEOTIDE SEQUENCE [LARGE SCALE GENOMIC DNA]</scope>
    <source>
        <strain evidence="2 3">DSM 27192</strain>
    </source>
</reference>
<feature type="region of interest" description="Disordered" evidence="1">
    <location>
        <begin position="31"/>
        <end position="91"/>
    </location>
</feature>
<gene>
    <name evidence="2" type="ORF">EHS25_000890</name>
</gene>
<dbReference type="AlphaFoldDB" id="A0A427YXI0"/>
<comment type="caution">
    <text evidence="2">The sequence shown here is derived from an EMBL/GenBank/DDBJ whole genome shotgun (WGS) entry which is preliminary data.</text>
</comment>
<proteinExistence type="predicted"/>
<organism evidence="2 3">
    <name type="scientific">Saitozyma podzolica</name>
    <dbReference type="NCBI Taxonomy" id="1890683"/>
    <lineage>
        <taxon>Eukaryota</taxon>
        <taxon>Fungi</taxon>
        <taxon>Dikarya</taxon>
        <taxon>Basidiomycota</taxon>
        <taxon>Agaricomycotina</taxon>
        <taxon>Tremellomycetes</taxon>
        <taxon>Tremellales</taxon>
        <taxon>Trimorphomycetaceae</taxon>
        <taxon>Saitozyma</taxon>
    </lineage>
</organism>
<feature type="region of interest" description="Disordered" evidence="1">
    <location>
        <begin position="285"/>
        <end position="309"/>
    </location>
</feature>
<feature type="region of interest" description="Disordered" evidence="1">
    <location>
        <begin position="1"/>
        <end position="20"/>
    </location>
</feature>
<feature type="compositionally biased region" description="Basic and acidic residues" evidence="1">
    <location>
        <begin position="42"/>
        <end position="59"/>
    </location>
</feature>
<dbReference type="EMBL" id="RSCD01000001">
    <property type="protein sequence ID" value="RSH95798.1"/>
    <property type="molecule type" value="Genomic_DNA"/>
</dbReference>
<keyword evidence="3" id="KW-1185">Reference proteome</keyword>
<evidence type="ECO:0000256" key="1">
    <source>
        <dbReference type="SAM" id="MobiDB-lite"/>
    </source>
</evidence>
<evidence type="ECO:0000313" key="3">
    <source>
        <dbReference type="Proteomes" id="UP000279259"/>
    </source>
</evidence>
<evidence type="ECO:0000313" key="2">
    <source>
        <dbReference type="EMBL" id="RSH95798.1"/>
    </source>
</evidence>
<sequence length="410" mass="44628">MTTLGCAAGKRALPTGQGWERDRQAQITAVINKVAVKSNPRKAKEGEGAEKEKDKEERPRKKGARLRASEGTCQVSSLSPGSQQPEGQTPGKWRTHFTGQYHVPCLESASGLFLHDASLREHHGSKGTVSGWALRRLSLTIELRCNCTSTVPTSLVVLWTTDASCVVLLGYVDQQGSTPGEGGYISGLIAHSTRSDVLGLKTARSGPQQAKGELPNEERVYASGHDRFSQSEGATIVFEAEGDMPEAGEAVGAEENMVDIEGELEDERLPQYRDWVYEDDPRFAREQAPSPEPEGQEPDRPQTPSNHRYGLITSASSEYETELYGFLGRPNEPGCSPSDARLPRWPCPLSPHALATLAVQASPNDEPCSWAEATNSIDAKQWQALAEDEMCSLQTAKDFPPPSQIVTTED</sequence>
<protein>
    <submittedName>
        <fullName evidence="2">Uncharacterized protein</fullName>
    </submittedName>
</protein>
<dbReference type="Proteomes" id="UP000279259">
    <property type="component" value="Unassembled WGS sequence"/>
</dbReference>
<name>A0A427YXI0_9TREE</name>
<accession>A0A427YXI0</accession>
<feature type="compositionally biased region" description="Polar residues" evidence="1">
    <location>
        <begin position="71"/>
        <end position="87"/>
    </location>
</feature>